<evidence type="ECO:0000256" key="14">
    <source>
        <dbReference type="SAM" id="MobiDB-lite"/>
    </source>
</evidence>
<dbReference type="GO" id="GO:0098609">
    <property type="term" value="P:cell-cell adhesion"/>
    <property type="evidence" value="ECO:0007669"/>
    <property type="project" value="TreeGrafter"/>
</dbReference>
<evidence type="ECO:0000256" key="5">
    <source>
        <dbReference type="ARBA" id="ARBA00022737"/>
    </source>
</evidence>
<evidence type="ECO:0000256" key="9">
    <source>
        <dbReference type="ARBA" id="ARBA00023136"/>
    </source>
</evidence>
<dbReference type="GO" id="GO:0008305">
    <property type="term" value="C:integrin complex"/>
    <property type="evidence" value="ECO:0007669"/>
    <property type="project" value="InterPro"/>
</dbReference>
<dbReference type="EMBL" id="LR786063">
    <property type="protein sequence ID" value="CAB3257139.1"/>
    <property type="molecule type" value="mRNA"/>
</dbReference>
<feature type="domain" description="Integrin alpha third immunoglobulin-like" evidence="17">
    <location>
        <begin position="802"/>
        <end position="976"/>
    </location>
</feature>
<dbReference type="InterPro" id="IPR013519">
    <property type="entry name" value="Int_alpha_beta-p"/>
</dbReference>
<dbReference type="InterPro" id="IPR013517">
    <property type="entry name" value="FG-GAP"/>
</dbReference>
<dbReference type="Pfam" id="PF20806">
    <property type="entry name" value="Integrin_A_Ig_3"/>
    <property type="match status" value="1"/>
</dbReference>
<keyword evidence="10 13" id="KW-0675">Receptor</keyword>
<dbReference type="Gene3D" id="2.60.40.1460">
    <property type="entry name" value="Integrin domains. Chain A, domain 2"/>
    <property type="match status" value="1"/>
</dbReference>
<dbReference type="SUPFAM" id="SSF69318">
    <property type="entry name" value="Integrin alpha N-terminal domain"/>
    <property type="match status" value="1"/>
</dbReference>
<dbReference type="GO" id="GO:0005178">
    <property type="term" value="F:integrin binding"/>
    <property type="evidence" value="ECO:0007669"/>
    <property type="project" value="TreeGrafter"/>
</dbReference>
<gene>
    <name evidence="18" type="primary">Itga8-001</name>
</gene>
<dbReference type="Pfam" id="PF01839">
    <property type="entry name" value="FG-GAP"/>
    <property type="match status" value="1"/>
</dbReference>
<dbReference type="GO" id="GO:0007229">
    <property type="term" value="P:integrin-mediated signaling pathway"/>
    <property type="evidence" value="ECO:0007669"/>
    <property type="project" value="UniProtKB-KW"/>
</dbReference>
<keyword evidence="4" id="KW-0732">Signal</keyword>
<evidence type="ECO:0000256" key="13">
    <source>
        <dbReference type="RuleBase" id="RU003762"/>
    </source>
</evidence>
<reference evidence="18" key="1">
    <citation type="submission" date="2020-04" db="EMBL/GenBank/DDBJ databases">
        <authorList>
            <person name="Neveu A P."/>
        </authorList>
    </citation>
    <scope>NUCLEOTIDE SEQUENCE</scope>
    <source>
        <tissue evidence="18">Whole embryo</tissue>
    </source>
</reference>
<accession>A0A6F9DG91</accession>
<dbReference type="Gene3D" id="2.60.40.1530">
    <property type="entry name" value="ntegrin, alpha v. Chain A, domain 4"/>
    <property type="match status" value="1"/>
</dbReference>
<dbReference type="InterPro" id="IPR028994">
    <property type="entry name" value="Integrin_alpha_N"/>
</dbReference>
<dbReference type="GO" id="GO:0007160">
    <property type="term" value="P:cell-matrix adhesion"/>
    <property type="evidence" value="ECO:0007669"/>
    <property type="project" value="TreeGrafter"/>
</dbReference>
<keyword evidence="6 13" id="KW-0130">Cell adhesion</keyword>
<evidence type="ECO:0000256" key="10">
    <source>
        <dbReference type="ARBA" id="ARBA00023170"/>
    </source>
</evidence>
<dbReference type="GO" id="GO:0033627">
    <property type="term" value="P:cell adhesion mediated by integrin"/>
    <property type="evidence" value="ECO:0007669"/>
    <property type="project" value="TreeGrafter"/>
</dbReference>
<organism evidence="18">
    <name type="scientific">Phallusia mammillata</name>
    <dbReference type="NCBI Taxonomy" id="59560"/>
    <lineage>
        <taxon>Eukaryota</taxon>
        <taxon>Metazoa</taxon>
        <taxon>Chordata</taxon>
        <taxon>Tunicata</taxon>
        <taxon>Ascidiacea</taxon>
        <taxon>Phlebobranchia</taxon>
        <taxon>Ascidiidae</taxon>
        <taxon>Phallusia</taxon>
    </lineage>
</organism>
<evidence type="ECO:0000256" key="3">
    <source>
        <dbReference type="ARBA" id="ARBA00022692"/>
    </source>
</evidence>
<evidence type="ECO:0000259" key="16">
    <source>
        <dbReference type="Pfam" id="PF20805"/>
    </source>
</evidence>
<keyword evidence="11" id="KW-0325">Glycoprotein</keyword>
<dbReference type="InterPro" id="IPR013649">
    <property type="entry name" value="Integrin_alpha_Ig-like_1"/>
</dbReference>
<dbReference type="PANTHER" id="PTHR23220:SF133">
    <property type="entry name" value="INTEGRIN ALPHA-PS2"/>
    <property type="match status" value="1"/>
</dbReference>
<keyword evidence="3 13" id="KW-0812">Transmembrane</keyword>
<keyword evidence="7 13" id="KW-1133">Transmembrane helix</keyword>
<feature type="repeat" description="FG-GAP" evidence="12">
    <location>
        <begin position="312"/>
        <end position="376"/>
    </location>
</feature>
<dbReference type="InterPro" id="IPR048286">
    <property type="entry name" value="Integrin_alpha_Ig-like_3"/>
</dbReference>
<feature type="domain" description="Integrin alpha first immunoglubulin-like" evidence="15">
    <location>
        <begin position="510"/>
        <end position="652"/>
    </location>
</feature>
<dbReference type="InterPro" id="IPR000413">
    <property type="entry name" value="Integrin_alpha"/>
</dbReference>
<dbReference type="Gene3D" id="2.130.10.130">
    <property type="entry name" value="Integrin alpha, N-terminal"/>
    <property type="match status" value="1"/>
</dbReference>
<feature type="domain" description="Integrin alpha second immunoglobulin-like" evidence="16">
    <location>
        <begin position="655"/>
        <end position="789"/>
    </location>
</feature>
<evidence type="ECO:0000256" key="1">
    <source>
        <dbReference type="ARBA" id="ARBA00004479"/>
    </source>
</evidence>
<dbReference type="SMART" id="SM00191">
    <property type="entry name" value="Int_alpha"/>
    <property type="match status" value="5"/>
</dbReference>
<dbReference type="InterPro" id="IPR018184">
    <property type="entry name" value="Integrin_alpha_C_CS"/>
</dbReference>
<dbReference type="PROSITE" id="PS51470">
    <property type="entry name" value="FG_GAP"/>
    <property type="match status" value="3"/>
</dbReference>
<dbReference type="InterPro" id="IPR032695">
    <property type="entry name" value="Integrin_dom_sf"/>
</dbReference>
<dbReference type="InterPro" id="IPR048285">
    <property type="entry name" value="Integrin_alpha_Ig-like_2"/>
</dbReference>
<comment type="similarity">
    <text evidence="2 13">Belongs to the integrin alpha chain family.</text>
</comment>
<dbReference type="Gene3D" id="1.20.5.930">
    <property type="entry name" value="Bicelle-embedded integrin alpha(iib) transmembrane segment"/>
    <property type="match status" value="1"/>
</dbReference>
<feature type="repeat" description="FG-GAP" evidence="12">
    <location>
        <begin position="385"/>
        <end position="451"/>
    </location>
</feature>
<evidence type="ECO:0000256" key="12">
    <source>
        <dbReference type="PROSITE-ProRule" id="PRU00803"/>
    </source>
</evidence>
<feature type="repeat" description="FG-GAP" evidence="12">
    <location>
        <begin position="463"/>
        <end position="525"/>
    </location>
</feature>
<dbReference type="GO" id="GO:0009897">
    <property type="term" value="C:external side of plasma membrane"/>
    <property type="evidence" value="ECO:0007669"/>
    <property type="project" value="TreeGrafter"/>
</dbReference>
<feature type="region of interest" description="Disordered" evidence="14">
    <location>
        <begin position="1034"/>
        <end position="1064"/>
    </location>
</feature>
<evidence type="ECO:0000256" key="6">
    <source>
        <dbReference type="ARBA" id="ARBA00022889"/>
    </source>
</evidence>
<dbReference type="PANTHER" id="PTHR23220">
    <property type="entry name" value="INTEGRIN ALPHA"/>
    <property type="match status" value="1"/>
</dbReference>
<keyword evidence="5" id="KW-0677">Repeat</keyword>
<evidence type="ECO:0000256" key="7">
    <source>
        <dbReference type="ARBA" id="ARBA00022989"/>
    </source>
</evidence>
<dbReference type="PROSITE" id="PS00242">
    <property type="entry name" value="INTEGRIN_ALPHA"/>
    <property type="match status" value="1"/>
</dbReference>
<dbReference type="SUPFAM" id="SSF69179">
    <property type="entry name" value="Integrin domains"/>
    <property type="match status" value="3"/>
</dbReference>
<sequence length="1064" mass="117279">MLLLSDNSLHLQATNQRIHMKKSVLPFYRHFITALVFLFLFDLRNVNAFNLDAEFSTFVSSPLDYEAYFGYSVDYFAGSKQNWITIGAPKTSTGGEVYRCNYNPGSNTSLCKVVAIKKETTKTNVTPMMGMTVAVGRGRELLTCDPQYAHLTKTDTQDFYNLIGICYYLKDFTKSDPVYRYKPCVGSITARNDGDLHTYCQAGFSSAFTKGNKKVLLGAVGSYYNQGSLMLIEDLYDNMTTLPSHTGEFTPDVPPGWEDEAYYQISYDTNFMGYSVVTGVTISQLPLLVTSAPRRFGYDLLGSVIIYDERMEAPLANFTGEQTGEYFGQGLAVVDLNNDGLDDVIVGSPLYSDVDRKKPEIGRIYVFYQGTGAGSNNQDRHLEFSDPIIINGNISMARFGHTIANLGDVNLDSYPDMIVAAPYETNSTDESTDIRFGALYIFNGGPGGIQPYPSQVIHGADLEKAANFPQGQKIRGLGYSMKGGKDLDGNQYPDVVIGSYLSDKVVVMRARPVVKVIATVTITPNKVDLETLMCDLPGSTRSACFHINTCFSFTGEGLPGTVEISYSYDVDSTKGTDEKRSFLLDSTPRNLSLTASQEECVHETVYVKKDIRDKQGDIAVTVTYWLLETHQPVEPIIDELTGTTATTQAAIFQDCGADEICTPELTITGNLNPSVAYVGAYTEVILSVLVANKGENAYLTTLVIQYPDNSSFVGVQENANGLLRSCVDSPPILLCEMGNPMKRSTQSEINVKFGINDLVGDVSNLVFRYHANSTNIQNNTSNKLQSNLRIEVHADIQIFNSSVPSVTILSKPEESEKQAVNKTASKPVTHLYEITNEGPSAIESATISLLWPLKTPNGNFLLALKEVVVTGSVSCFLDNIINESLALAKDVMVPSDSLVVESNDGNINYYNCHTVSEYCFEMKCRVESMPAKSSVLIQLKGSLMMAPLLASSSDSYVTSSLKFQVNSYPYAIAPPSGTMYLSEVSLKATYSQTSEPTSVEWWIVAVSIAAGVIFLLLIILILWKCGFFKRKSMPVSQEDEQQQKRLVEPEDKDDMQKELEEHIK</sequence>
<feature type="transmembrane region" description="Helical" evidence="13">
    <location>
        <begin position="1001"/>
        <end position="1023"/>
    </location>
</feature>
<dbReference type="Pfam" id="PF08441">
    <property type="entry name" value="Integrin_A_Ig_1"/>
    <property type="match status" value="1"/>
</dbReference>
<evidence type="ECO:0000256" key="8">
    <source>
        <dbReference type="ARBA" id="ARBA00023037"/>
    </source>
</evidence>
<evidence type="ECO:0000259" key="15">
    <source>
        <dbReference type="Pfam" id="PF08441"/>
    </source>
</evidence>
<keyword evidence="9 13" id="KW-0472">Membrane</keyword>
<keyword evidence="8 13" id="KW-0401">Integrin</keyword>
<feature type="compositionally biased region" description="Basic and acidic residues" evidence="14">
    <location>
        <begin position="1041"/>
        <end position="1064"/>
    </location>
</feature>
<evidence type="ECO:0000256" key="4">
    <source>
        <dbReference type="ARBA" id="ARBA00022729"/>
    </source>
</evidence>
<evidence type="ECO:0000256" key="11">
    <source>
        <dbReference type="ARBA" id="ARBA00023180"/>
    </source>
</evidence>
<dbReference type="Gene3D" id="2.60.40.1510">
    <property type="entry name" value="ntegrin, alpha v. Chain A, domain 3"/>
    <property type="match status" value="1"/>
</dbReference>
<comment type="subcellular location">
    <subcellularLocation>
        <location evidence="1 13">Membrane</location>
        <topology evidence="1 13">Single-pass type I membrane protein</topology>
    </subcellularLocation>
</comment>
<dbReference type="Pfam" id="PF20805">
    <property type="entry name" value="Integrin_A_Ig_2"/>
    <property type="match status" value="1"/>
</dbReference>
<dbReference type="AlphaFoldDB" id="A0A6F9DG91"/>
<proteinExistence type="evidence at transcript level"/>
<evidence type="ECO:0000313" key="18">
    <source>
        <dbReference type="EMBL" id="CAB3257139.1"/>
    </source>
</evidence>
<evidence type="ECO:0000259" key="17">
    <source>
        <dbReference type="Pfam" id="PF20806"/>
    </source>
</evidence>
<dbReference type="PRINTS" id="PR01185">
    <property type="entry name" value="INTEGRINA"/>
</dbReference>
<name>A0A6F9DG91_9ASCI</name>
<protein>
    <submittedName>
        <fullName evidence="18">Integrin alpha-8</fullName>
    </submittedName>
</protein>
<evidence type="ECO:0000256" key="2">
    <source>
        <dbReference type="ARBA" id="ARBA00008054"/>
    </source>
</evidence>